<proteinExistence type="inferred from homology"/>
<dbReference type="InterPro" id="IPR001547">
    <property type="entry name" value="Glyco_hydro_5"/>
</dbReference>
<protein>
    <recommendedName>
        <fullName evidence="3">mannan endo-1,4-beta-mannosidase</fullName>
        <ecNumber evidence="3">3.2.1.78</ecNumber>
    </recommendedName>
</protein>
<comment type="catalytic activity">
    <reaction evidence="1">
        <text>Random hydrolysis of (1-&gt;4)-beta-D-mannosidic linkages in mannans, galactomannans and glucomannans.</text>
        <dbReference type="EC" id="3.2.1.78"/>
    </reaction>
</comment>
<keyword evidence="6" id="KW-0472">Membrane</keyword>
<dbReference type="AlphaFoldDB" id="A0AA38LFC2"/>
<dbReference type="InterPro" id="IPR045053">
    <property type="entry name" value="MAN-like"/>
</dbReference>
<keyword evidence="5" id="KW-0326">Glycosidase</keyword>
<dbReference type="SUPFAM" id="SSF51445">
    <property type="entry name" value="(Trans)glycosidases"/>
    <property type="match status" value="1"/>
</dbReference>
<evidence type="ECO:0000256" key="2">
    <source>
        <dbReference type="ARBA" id="ARBA00005641"/>
    </source>
</evidence>
<keyword evidence="6" id="KW-1133">Transmembrane helix</keyword>
<dbReference type="PANTHER" id="PTHR31451:SF45">
    <property type="entry name" value="MANNAN ENDO-1,4-BETA-MANNOSIDASE 2"/>
    <property type="match status" value="1"/>
</dbReference>
<feature type="transmembrane region" description="Helical" evidence="6">
    <location>
        <begin position="40"/>
        <end position="62"/>
    </location>
</feature>
<dbReference type="Gene3D" id="3.20.20.80">
    <property type="entry name" value="Glycosidases"/>
    <property type="match status" value="1"/>
</dbReference>
<evidence type="ECO:0000259" key="7">
    <source>
        <dbReference type="Pfam" id="PF26410"/>
    </source>
</evidence>
<name>A0AA38LFC2_TAXCH</name>
<dbReference type="EMBL" id="JAHRHJ020000003">
    <property type="protein sequence ID" value="KAH9322279.1"/>
    <property type="molecule type" value="Genomic_DNA"/>
</dbReference>
<keyword evidence="4" id="KW-0378">Hydrolase</keyword>
<sequence>FVRNQNSFGWENKPVSRAQRWRAGQAGLHPYPSRMWGGTGVYSILGVASFILFLYTSFGDVLHMFRFTQPSMSFVQRNGSQFTVDGMPLYVNGWNSYWLMTHSVDYSTRPRVKAMLRAGAQMGLSVCRTWAFNDGGYNALQLSPGKFDESVFKALDYVIVEARRHGVRIIFSLVNNLDAYGGKGQYVQWAREAGVDVGSSNDSFFYDPTIRDYYKNYVERVLTRKNSFSGVQYRDEPAIFAWELMNEPRCLSDVSGQTLQAWITEMVEFARSIDSNHLLTIGHEGFYGPTTPEKFEVNPGDWAQALGVDFIRNSIIEAIDFASVHAYPDS</sequence>
<dbReference type="GO" id="GO:0016985">
    <property type="term" value="F:mannan endo-1,4-beta-mannosidase activity"/>
    <property type="evidence" value="ECO:0007669"/>
    <property type="project" value="UniProtKB-EC"/>
</dbReference>
<dbReference type="GO" id="GO:0000272">
    <property type="term" value="P:polysaccharide catabolic process"/>
    <property type="evidence" value="ECO:0007669"/>
    <property type="project" value="InterPro"/>
</dbReference>
<dbReference type="OMA" id="YHDGFSI"/>
<dbReference type="InterPro" id="IPR017853">
    <property type="entry name" value="GH"/>
</dbReference>
<feature type="domain" description="Glycoside hydrolase family 5" evidence="7">
    <location>
        <begin position="73"/>
        <end position="296"/>
    </location>
</feature>
<evidence type="ECO:0000313" key="8">
    <source>
        <dbReference type="EMBL" id="KAH9322279.1"/>
    </source>
</evidence>
<keyword evidence="9" id="KW-1185">Reference proteome</keyword>
<reference evidence="8 9" key="1">
    <citation type="journal article" date="2021" name="Nat. Plants">
        <title>The Taxus genome provides insights into paclitaxel biosynthesis.</title>
        <authorList>
            <person name="Xiong X."/>
            <person name="Gou J."/>
            <person name="Liao Q."/>
            <person name="Li Y."/>
            <person name="Zhou Q."/>
            <person name="Bi G."/>
            <person name="Li C."/>
            <person name="Du R."/>
            <person name="Wang X."/>
            <person name="Sun T."/>
            <person name="Guo L."/>
            <person name="Liang H."/>
            <person name="Lu P."/>
            <person name="Wu Y."/>
            <person name="Zhang Z."/>
            <person name="Ro D.K."/>
            <person name="Shang Y."/>
            <person name="Huang S."/>
            <person name="Yan J."/>
        </authorList>
    </citation>
    <scope>NUCLEOTIDE SEQUENCE [LARGE SCALE GENOMIC DNA]</scope>
    <source>
        <strain evidence="8">Ta-2019</strain>
    </source>
</reference>
<organism evidence="8 9">
    <name type="scientific">Taxus chinensis</name>
    <name type="common">Chinese yew</name>
    <name type="synonym">Taxus wallichiana var. chinensis</name>
    <dbReference type="NCBI Taxonomy" id="29808"/>
    <lineage>
        <taxon>Eukaryota</taxon>
        <taxon>Viridiplantae</taxon>
        <taxon>Streptophyta</taxon>
        <taxon>Embryophyta</taxon>
        <taxon>Tracheophyta</taxon>
        <taxon>Spermatophyta</taxon>
        <taxon>Pinopsida</taxon>
        <taxon>Pinidae</taxon>
        <taxon>Conifers II</taxon>
        <taxon>Cupressales</taxon>
        <taxon>Taxaceae</taxon>
        <taxon>Taxus</taxon>
    </lineage>
</organism>
<accession>A0AA38LFC2</accession>
<evidence type="ECO:0000256" key="6">
    <source>
        <dbReference type="SAM" id="Phobius"/>
    </source>
</evidence>
<dbReference type="Pfam" id="PF26410">
    <property type="entry name" value="GH5_mannosidase"/>
    <property type="match status" value="1"/>
</dbReference>
<feature type="non-terminal residue" evidence="8">
    <location>
        <position position="330"/>
    </location>
</feature>
<gene>
    <name evidence="8" type="ORF">KI387_016918</name>
</gene>
<evidence type="ECO:0000256" key="4">
    <source>
        <dbReference type="ARBA" id="ARBA00022801"/>
    </source>
</evidence>
<evidence type="ECO:0000313" key="9">
    <source>
        <dbReference type="Proteomes" id="UP000824469"/>
    </source>
</evidence>
<comment type="caution">
    <text evidence="8">The sequence shown here is derived from an EMBL/GenBank/DDBJ whole genome shotgun (WGS) entry which is preliminary data.</text>
</comment>
<dbReference type="EC" id="3.2.1.78" evidence="3"/>
<evidence type="ECO:0000256" key="1">
    <source>
        <dbReference type="ARBA" id="ARBA00001678"/>
    </source>
</evidence>
<dbReference type="Proteomes" id="UP000824469">
    <property type="component" value="Unassembled WGS sequence"/>
</dbReference>
<evidence type="ECO:0000256" key="5">
    <source>
        <dbReference type="ARBA" id="ARBA00023295"/>
    </source>
</evidence>
<feature type="non-terminal residue" evidence="8">
    <location>
        <position position="1"/>
    </location>
</feature>
<dbReference type="PANTHER" id="PTHR31451">
    <property type="match status" value="1"/>
</dbReference>
<evidence type="ECO:0000256" key="3">
    <source>
        <dbReference type="ARBA" id="ARBA00012706"/>
    </source>
</evidence>
<comment type="similarity">
    <text evidence="2">Belongs to the glycosyl hydrolase 5 (cellulase A) family.</text>
</comment>
<keyword evidence="6" id="KW-0812">Transmembrane</keyword>